<dbReference type="EMBL" id="CBXF010000110">
    <property type="protein sequence ID" value="CDL84625.1"/>
    <property type="molecule type" value="Genomic_DNA"/>
</dbReference>
<dbReference type="OrthoDB" id="6464977at2"/>
<name>W1J586_9GAMM</name>
<protein>
    <submittedName>
        <fullName evidence="1">Uncharacterized protein</fullName>
    </submittedName>
</protein>
<evidence type="ECO:0000313" key="1">
    <source>
        <dbReference type="EMBL" id="CDL84625.1"/>
    </source>
</evidence>
<dbReference type="AlphaFoldDB" id="W1J586"/>
<dbReference type="Proteomes" id="UP000019202">
    <property type="component" value="Unassembled WGS sequence"/>
</dbReference>
<dbReference type="RefSeq" id="WP_038240566.1">
    <property type="nucleotide sequence ID" value="NZ_CAWLWS010000110.1"/>
</dbReference>
<gene>
    <name evidence="1" type="ORF">XSR1_50037</name>
</gene>
<sequence>MTENDVYLISQESGADKCPAGKLALYTNINFNQSEIGDILIISPNIQLDTEQLEGYGFIVGGHDGISSVVNNMSQNATLISGLYLDGETLTVSAGKQIPSLVNYPLGSGTWNDAVNSVVSADVTTVNLEMTLESGISIQTGEEYSALLQIQNDSSAVVTGATIEASSSDSAVFTVGLVSWAEDIPANGASSARIPITGVGQGVATLNCRLYTPLGIINNGDNTADTAITVTAPRYLQVTQKYITHWQKEWGKPEYIYSYKLTLSSAEDPVYAWELSFLLPEGAEPDPDWLVSQSSWITLDTEKSVNGEVYLDSVSGHVITPVQDVELDIQILYPGESTDYETLENLRLEQLS</sequence>
<comment type="caution">
    <text evidence="1">The sequence shown here is derived from an EMBL/GenBank/DDBJ whole genome shotgun (WGS) entry which is preliminary data.</text>
</comment>
<accession>W1J586</accession>
<organism evidence="1 2">
    <name type="scientific">Xenorhabdus szentirmaii DSM 16338</name>
    <dbReference type="NCBI Taxonomy" id="1427518"/>
    <lineage>
        <taxon>Bacteria</taxon>
        <taxon>Pseudomonadati</taxon>
        <taxon>Pseudomonadota</taxon>
        <taxon>Gammaproteobacteria</taxon>
        <taxon>Enterobacterales</taxon>
        <taxon>Morganellaceae</taxon>
        <taxon>Xenorhabdus</taxon>
    </lineage>
</organism>
<evidence type="ECO:0000313" key="2">
    <source>
        <dbReference type="Proteomes" id="UP000019202"/>
    </source>
</evidence>
<proteinExistence type="predicted"/>
<keyword evidence="2" id="KW-1185">Reference proteome</keyword>
<reference evidence="1" key="1">
    <citation type="submission" date="2013-11" db="EMBL/GenBank/DDBJ databases">
        <title>Draft genome sequence and annotation of the entomopathogenic bacteria, Xenorhabdus cabanillasi strain JM26 and Xenorhabdus szentirmai strain DSM 16338.</title>
        <authorList>
            <person name="Gualtieri M."/>
            <person name="Ogier J.C."/>
            <person name="Pages S."/>
            <person name="Givaudan A."/>
            <person name="Gaudriault S."/>
        </authorList>
    </citation>
    <scope>NUCLEOTIDE SEQUENCE [LARGE SCALE GENOMIC DNA]</scope>
    <source>
        <strain evidence="1">DSM 16338</strain>
    </source>
</reference>